<evidence type="ECO:0000256" key="1">
    <source>
        <dbReference type="ARBA" id="ARBA00022603"/>
    </source>
</evidence>
<evidence type="ECO:0000256" key="2">
    <source>
        <dbReference type="ARBA" id="ARBA00022679"/>
    </source>
</evidence>
<keyword evidence="6" id="KW-1185">Reference proteome</keyword>
<evidence type="ECO:0000259" key="3">
    <source>
        <dbReference type="Pfam" id="PF05175"/>
    </source>
</evidence>
<protein>
    <submittedName>
        <fullName evidence="4 5">Methyltransferase</fullName>
    </submittedName>
</protein>
<evidence type="ECO:0000313" key="5">
    <source>
        <dbReference type="EMBL" id="SDE00656.1"/>
    </source>
</evidence>
<reference evidence="5" key="2">
    <citation type="submission" date="2016-10" db="EMBL/GenBank/DDBJ databases">
        <authorList>
            <person name="de Groot N.N."/>
        </authorList>
    </citation>
    <scope>NUCLEOTIDE SEQUENCE [LARGE SCALE GENOMIC DNA]</scope>
    <source>
        <strain evidence="5">DSM 20639</strain>
    </source>
</reference>
<sequence>MSEHYFSSNPESAAHEHPMKVRLRGREYQVTGSDGVFAGNRVDKGTSVFLDKVPDPQVEAGQIALDLGCGWGPLTIALGAHAPQAELWAVDVNERALSLTKRNTHAAGVKAHVATPEDALAQLADREIRLIWSNPPIRIGKAALHELLGTWLAKLSADGEAFLVVQKNLGADSLARWLRETGWECAKIGSAKGFRILRVARS</sequence>
<reference evidence="6" key="1">
    <citation type="submission" date="2016-10" db="EMBL/GenBank/DDBJ databases">
        <authorList>
            <person name="Varghese N."/>
        </authorList>
    </citation>
    <scope>NUCLEOTIDE SEQUENCE [LARGE SCALE GENOMIC DNA]</scope>
    <source>
        <strain evidence="6">DSM 20639</strain>
    </source>
</reference>
<dbReference type="SUPFAM" id="SSF53335">
    <property type="entry name" value="S-adenosyl-L-methionine-dependent methyltransferases"/>
    <property type="match status" value="1"/>
</dbReference>
<dbReference type="Pfam" id="PF05175">
    <property type="entry name" value="MTS"/>
    <property type="match status" value="1"/>
</dbReference>
<dbReference type="AlphaFoldDB" id="A0A1G6ZG17"/>
<dbReference type="GO" id="GO:0008757">
    <property type="term" value="F:S-adenosylmethionine-dependent methyltransferase activity"/>
    <property type="evidence" value="ECO:0007669"/>
    <property type="project" value="InterPro"/>
</dbReference>
<name>A0A1G6ZG17_9ACTO</name>
<keyword evidence="1 5" id="KW-0489">Methyltransferase</keyword>
<dbReference type="PANTHER" id="PTHR47816">
    <property type="entry name" value="RIBOSOMAL RNA SMALL SUBUNIT METHYLTRANSFERASE C"/>
    <property type="match status" value="1"/>
</dbReference>
<dbReference type="InterPro" id="IPR007848">
    <property type="entry name" value="Small_mtfrase_dom"/>
</dbReference>
<dbReference type="Gene3D" id="3.40.50.150">
    <property type="entry name" value="Vaccinia Virus protein VP39"/>
    <property type="match status" value="1"/>
</dbReference>
<dbReference type="RefSeq" id="WP_074660611.1">
    <property type="nucleotide sequence ID" value="NZ_FNAU01000001.1"/>
</dbReference>
<feature type="domain" description="Methyltransferase small" evidence="3">
    <location>
        <begin position="28"/>
        <end position="198"/>
    </location>
</feature>
<accession>A0A1G6ZG17</accession>
<evidence type="ECO:0000313" key="4">
    <source>
        <dbReference type="EMBL" id="MDY5153899.1"/>
    </source>
</evidence>
<dbReference type="EMBL" id="JAWNFU010000004">
    <property type="protein sequence ID" value="MDY5153899.1"/>
    <property type="molecule type" value="Genomic_DNA"/>
</dbReference>
<dbReference type="EMBL" id="FNAU01000001">
    <property type="protein sequence ID" value="SDE00656.1"/>
    <property type="molecule type" value="Genomic_DNA"/>
</dbReference>
<dbReference type="InterPro" id="IPR029063">
    <property type="entry name" value="SAM-dependent_MTases_sf"/>
</dbReference>
<proteinExistence type="predicted"/>
<dbReference type="InterPro" id="IPR046977">
    <property type="entry name" value="RsmC/RlmG"/>
</dbReference>
<reference evidence="4" key="3">
    <citation type="submission" date="2023-10" db="EMBL/GenBank/DDBJ databases">
        <title>Whole Genome based description of the genera Actinobaculum and Actinotignum reveals a complex phylogenetic relationship within the species included in the genus Actinotignum.</title>
        <authorList>
            <person name="Jensen C.S."/>
            <person name="Dargis R."/>
            <person name="Kemp M."/>
            <person name="Christensen J.J."/>
        </authorList>
    </citation>
    <scope>NUCLEOTIDE SEQUENCE</scope>
    <source>
        <strain evidence="4">Actinobaculum_suis_CCUG19206T</strain>
    </source>
</reference>
<dbReference type="GO" id="GO:0032259">
    <property type="term" value="P:methylation"/>
    <property type="evidence" value="ECO:0007669"/>
    <property type="project" value="UniProtKB-KW"/>
</dbReference>
<dbReference type="Proteomes" id="UP000182744">
    <property type="component" value="Unassembled WGS sequence"/>
</dbReference>
<keyword evidence="2 5" id="KW-0808">Transferase</keyword>
<gene>
    <name evidence="4" type="ORF">R6G71_07585</name>
    <name evidence="5" type="ORF">SAMN05421878_10174</name>
</gene>
<organism evidence="5 6">
    <name type="scientific">Actinobaculum suis</name>
    <dbReference type="NCBI Taxonomy" id="1657"/>
    <lineage>
        <taxon>Bacteria</taxon>
        <taxon>Bacillati</taxon>
        <taxon>Actinomycetota</taxon>
        <taxon>Actinomycetes</taxon>
        <taxon>Actinomycetales</taxon>
        <taxon>Actinomycetaceae</taxon>
        <taxon>Actinobaculum</taxon>
    </lineage>
</organism>
<evidence type="ECO:0000313" key="6">
    <source>
        <dbReference type="Proteomes" id="UP000182744"/>
    </source>
</evidence>
<dbReference type="Proteomes" id="UP001273799">
    <property type="component" value="Unassembled WGS sequence"/>
</dbReference>
<dbReference type="PANTHER" id="PTHR47816:SF4">
    <property type="entry name" value="RIBOSOMAL RNA SMALL SUBUNIT METHYLTRANSFERASE C"/>
    <property type="match status" value="1"/>
</dbReference>
<dbReference type="CDD" id="cd02440">
    <property type="entry name" value="AdoMet_MTases"/>
    <property type="match status" value="1"/>
</dbReference>